<evidence type="ECO:0000313" key="2">
    <source>
        <dbReference type="EMBL" id="MBU2693127.1"/>
    </source>
</evidence>
<protein>
    <submittedName>
        <fullName evidence="2">IS110 family transposase</fullName>
    </submittedName>
</protein>
<dbReference type="InterPro" id="IPR003346">
    <property type="entry name" value="Transposase_20"/>
</dbReference>
<dbReference type="AlphaFoldDB" id="A0A948W5B5"/>
<dbReference type="GO" id="GO:0006313">
    <property type="term" value="P:DNA transposition"/>
    <property type="evidence" value="ECO:0007669"/>
    <property type="project" value="InterPro"/>
</dbReference>
<organism evidence="2 3">
    <name type="scientific">Eiseniibacteriota bacterium</name>
    <dbReference type="NCBI Taxonomy" id="2212470"/>
    <lineage>
        <taxon>Bacteria</taxon>
        <taxon>Candidatus Eiseniibacteriota</taxon>
    </lineage>
</organism>
<evidence type="ECO:0000313" key="3">
    <source>
        <dbReference type="Proteomes" id="UP000777784"/>
    </source>
</evidence>
<name>A0A948W5B5_UNCEI</name>
<comment type="caution">
    <text evidence="2">The sequence shown here is derived from an EMBL/GenBank/DDBJ whole genome shotgun (WGS) entry which is preliminary data.</text>
</comment>
<evidence type="ECO:0000259" key="1">
    <source>
        <dbReference type="Pfam" id="PF02371"/>
    </source>
</evidence>
<proteinExistence type="predicted"/>
<dbReference type="GO" id="GO:0004803">
    <property type="term" value="F:transposase activity"/>
    <property type="evidence" value="ECO:0007669"/>
    <property type="project" value="InterPro"/>
</dbReference>
<dbReference type="EMBL" id="JAHJDP010000114">
    <property type="protein sequence ID" value="MBU2693127.1"/>
    <property type="molecule type" value="Genomic_DNA"/>
</dbReference>
<sequence length="64" mass="7192">MSRILETCPGLGPIRIAQLLPVVVTPYRFSNKRAFWSYAGLGIIMRSSSDWARAKDGSWVRLPV</sequence>
<dbReference type="GO" id="GO:0003677">
    <property type="term" value="F:DNA binding"/>
    <property type="evidence" value="ECO:0007669"/>
    <property type="project" value="InterPro"/>
</dbReference>
<accession>A0A948W5B5</accession>
<feature type="domain" description="Transposase IS116/IS110/IS902 C-terminal" evidence="1">
    <location>
        <begin position="3"/>
        <end position="53"/>
    </location>
</feature>
<dbReference type="Proteomes" id="UP000777784">
    <property type="component" value="Unassembled WGS sequence"/>
</dbReference>
<reference evidence="2" key="1">
    <citation type="submission" date="2021-05" db="EMBL/GenBank/DDBJ databases">
        <title>Energy efficiency and biological interactions define the core microbiome of deep oligotrophic groundwater.</title>
        <authorList>
            <person name="Mehrshad M."/>
            <person name="Lopez-Fernandez M."/>
            <person name="Bell E."/>
            <person name="Bernier-Latmani R."/>
            <person name="Bertilsson S."/>
            <person name="Dopson M."/>
        </authorList>
    </citation>
    <scope>NUCLEOTIDE SEQUENCE</scope>
    <source>
        <strain evidence="2">Modern_marine.mb.64</strain>
    </source>
</reference>
<dbReference type="Pfam" id="PF02371">
    <property type="entry name" value="Transposase_20"/>
    <property type="match status" value="1"/>
</dbReference>
<gene>
    <name evidence="2" type="ORF">KJ970_19595</name>
</gene>